<dbReference type="EMBL" id="BAABAB010000031">
    <property type="protein sequence ID" value="GAA3633123.1"/>
    <property type="molecule type" value="Genomic_DNA"/>
</dbReference>
<keyword evidence="2" id="KW-1185">Reference proteome</keyword>
<proteinExistence type="predicted"/>
<organism evidence="1 2">
    <name type="scientific">Microlunatus ginsengisoli</name>
    <dbReference type="NCBI Taxonomy" id="363863"/>
    <lineage>
        <taxon>Bacteria</taxon>
        <taxon>Bacillati</taxon>
        <taxon>Actinomycetota</taxon>
        <taxon>Actinomycetes</taxon>
        <taxon>Propionibacteriales</taxon>
        <taxon>Propionibacteriaceae</taxon>
        <taxon>Microlunatus</taxon>
    </lineage>
</organism>
<comment type="caution">
    <text evidence="1">The sequence shown here is derived from an EMBL/GenBank/DDBJ whole genome shotgun (WGS) entry which is preliminary data.</text>
</comment>
<dbReference type="RefSeq" id="WP_344807829.1">
    <property type="nucleotide sequence ID" value="NZ_BAABAB010000031.1"/>
</dbReference>
<gene>
    <name evidence="1" type="ORF">GCM10022236_39620</name>
</gene>
<reference evidence="2" key="1">
    <citation type="journal article" date="2019" name="Int. J. Syst. Evol. Microbiol.">
        <title>The Global Catalogue of Microorganisms (GCM) 10K type strain sequencing project: providing services to taxonomists for standard genome sequencing and annotation.</title>
        <authorList>
            <consortium name="The Broad Institute Genomics Platform"/>
            <consortium name="The Broad Institute Genome Sequencing Center for Infectious Disease"/>
            <person name="Wu L."/>
            <person name="Ma J."/>
        </authorList>
    </citation>
    <scope>NUCLEOTIDE SEQUENCE [LARGE SCALE GENOMIC DNA]</scope>
    <source>
        <strain evidence="2">JCM 16929</strain>
    </source>
</reference>
<evidence type="ECO:0008006" key="3">
    <source>
        <dbReference type="Google" id="ProtNLM"/>
    </source>
</evidence>
<sequence length="728" mass="80238">MSAQDDYVRKNLELLREMQISGMDPEEVLAWQDKIDKVNKSYTDARAIENDEKKTADERKRAKEVADGIAKAAPAITKSVISAIKAFSKGDAINGVAEIMDICASMAPLISTFLNAAGPEGALVGAFFSVVGQILRCFGPKEESDLAKFQKMLEELNARTELQGIKAVHDDVLAYAMTLFDQAADLQKLLAQPVRTHDDFLRCQRGIGTAHYALAAKSMHDAASSFENWKVLEYLKDAKNHNVALWPTVLGVWCKTYSDMLSTMTTITVVVQSDDMAARMHDVDPKFTTLEESDRRDLSNALEDLASLLDERRKEYSSCNKIVLPALRVLTGVAQRWGLYGITAKNHALKFVTGPQNVKSGKWNDVSDRNYYHQLMLVPDAATVIRDGQVSEDFNFEPSYHCFVLKSTSSEYPGSSHWVDHLWVHADTGSVDGTSQVLDNFTPAFTDIWAEGQTDKGLDVYAGTAEGTGAPGSVMAWTMPAKDDFTAPLERVNWWPQTKWAVGTIRAVASPVSAAGDADEAAIPPGGADRLLYASMRDSTDIYVNTGNQDHYIPGPAGWGPCTGLAVDQTFLWLYQPYGFAVVSHASVLSHLKGTRPAPGWLTYPRLPDSLLGEHLELGDNSTNIYYQGWPQNFKPPLLGLISLSPCDDGTLLAAVVHRTIEAREPNPKPLFWIDDRWTIQTAPYQLDIVTGQVTVGSWTQIPGEAWHVQKLPMPGWTLLSSLRARLA</sequence>
<protein>
    <recommendedName>
        <fullName evidence="3">Pesticidal crystal protein N-terminal domain-containing protein</fullName>
    </recommendedName>
</protein>
<dbReference type="Proteomes" id="UP001501490">
    <property type="component" value="Unassembled WGS sequence"/>
</dbReference>
<evidence type="ECO:0000313" key="1">
    <source>
        <dbReference type="EMBL" id="GAA3633123.1"/>
    </source>
</evidence>
<accession>A0ABP7AIL0</accession>
<evidence type="ECO:0000313" key="2">
    <source>
        <dbReference type="Proteomes" id="UP001501490"/>
    </source>
</evidence>
<name>A0ABP7AIL0_9ACTN</name>